<evidence type="ECO:0000313" key="8">
    <source>
        <dbReference type="Proteomes" id="UP000838756"/>
    </source>
</evidence>
<dbReference type="Pfam" id="PF00108">
    <property type="entry name" value="Thiolase_N"/>
    <property type="match status" value="1"/>
</dbReference>
<accession>A0A8S4RR84</accession>
<dbReference type="Gene3D" id="3.40.47.10">
    <property type="match status" value="1"/>
</dbReference>
<protein>
    <submittedName>
        <fullName evidence="7">Jg9627 protein</fullName>
    </submittedName>
</protein>
<proteinExistence type="inferred from homology"/>
<dbReference type="InterPro" id="IPR020616">
    <property type="entry name" value="Thiolase_N"/>
</dbReference>
<dbReference type="AlphaFoldDB" id="A0A8S4RR84"/>
<dbReference type="InterPro" id="IPR020617">
    <property type="entry name" value="Thiolase_C"/>
</dbReference>
<comment type="caution">
    <text evidence="7">The sequence shown here is derived from an EMBL/GenBank/DDBJ whole genome shotgun (WGS) entry which is preliminary data.</text>
</comment>
<keyword evidence="3 4" id="KW-0012">Acyltransferase</keyword>
<evidence type="ECO:0000259" key="6">
    <source>
        <dbReference type="Pfam" id="PF02803"/>
    </source>
</evidence>
<evidence type="ECO:0000256" key="2">
    <source>
        <dbReference type="ARBA" id="ARBA00022679"/>
    </source>
</evidence>
<evidence type="ECO:0000256" key="4">
    <source>
        <dbReference type="RuleBase" id="RU003557"/>
    </source>
</evidence>
<feature type="domain" description="Thiolase N-terminal" evidence="5">
    <location>
        <begin position="8"/>
        <end position="266"/>
    </location>
</feature>
<dbReference type="PROSITE" id="PS00098">
    <property type="entry name" value="THIOLASE_1"/>
    <property type="match status" value="1"/>
</dbReference>
<dbReference type="PIRSF" id="PIRSF000429">
    <property type="entry name" value="Ac-CoA_Ac_transf"/>
    <property type="match status" value="1"/>
</dbReference>
<dbReference type="GO" id="GO:0003985">
    <property type="term" value="F:acetyl-CoA C-acetyltransferase activity"/>
    <property type="evidence" value="ECO:0007669"/>
    <property type="project" value="TreeGrafter"/>
</dbReference>
<organism evidence="7 8">
    <name type="scientific">Pararge aegeria aegeria</name>
    <dbReference type="NCBI Taxonomy" id="348720"/>
    <lineage>
        <taxon>Eukaryota</taxon>
        <taxon>Metazoa</taxon>
        <taxon>Ecdysozoa</taxon>
        <taxon>Arthropoda</taxon>
        <taxon>Hexapoda</taxon>
        <taxon>Insecta</taxon>
        <taxon>Pterygota</taxon>
        <taxon>Neoptera</taxon>
        <taxon>Endopterygota</taxon>
        <taxon>Lepidoptera</taxon>
        <taxon>Glossata</taxon>
        <taxon>Ditrysia</taxon>
        <taxon>Papilionoidea</taxon>
        <taxon>Nymphalidae</taxon>
        <taxon>Satyrinae</taxon>
        <taxon>Satyrini</taxon>
        <taxon>Parargina</taxon>
        <taxon>Pararge</taxon>
    </lineage>
</organism>
<evidence type="ECO:0000313" key="7">
    <source>
        <dbReference type="EMBL" id="CAH2240890.1"/>
    </source>
</evidence>
<dbReference type="PANTHER" id="PTHR18919:SF107">
    <property type="entry name" value="ACETYL-COA ACETYLTRANSFERASE, CYTOSOLIC"/>
    <property type="match status" value="1"/>
</dbReference>
<dbReference type="SUPFAM" id="SSF53901">
    <property type="entry name" value="Thiolase-like"/>
    <property type="match status" value="1"/>
</dbReference>
<evidence type="ECO:0000256" key="1">
    <source>
        <dbReference type="ARBA" id="ARBA00010982"/>
    </source>
</evidence>
<gene>
    <name evidence="7" type="primary">jg9627</name>
    <name evidence="7" type="ORF">PAEG_LOCUS17374</name>
</gene>
<keyword evidence="2 4" id="KW-0808">Transferase</keyword>
<dbReference type="EMBL" id="CAKXAJ010025557">
    <property type="protein sequence ID" value="CAH2240890.1"/>
    <property type="molecule type" value="Genomic_DNA"/>
</dbReference>
<dbReference type="Proteomes" id="UP000838756">
    <property type="component" value="Unassembled WGS sequence"/>
</dbReference>
<dbReference type="PANTHER" id="PTHR18919">
    <property type="entry name" value="ACETYL-COA C-ACYLTRANSFERASE"/>
    <property type="match status" value="1"/>
</dbReference>
<comment type="similarity">
    <text evidence="1 4">Belongs to the thiolase-like superfamily. Thiolase family.</text>
</comment>
<dbReference type="InterPro" id="IPR020613">
    <property type="entry name" value="Thiolase_CS"/>
</dbReference>
<name>A0A8S4RR84_9NEOP</name>
<dbReference type="InterPro" id="IPR002155">
    <property type="entry name" value="Thiolase"/>
</dbReference>
<feature type="domain" description="Thiolase C-terminal" evidence="6">
    <location>
        <begin position="275"/>
        <end position="394"/>
    </location>
</feature>
<sequence>MALTRKVIFVVAAKRTPFCKYGGYLQELPSSHAFAAAAKAAINSAKLNSTLVDCTVIGNVNFLSQCDGGKTPRYCGLYSGVPIEKPALGVNKACGSGLQALITGSLEISTGSAKVCLTGGTEIMSSLPFLVRNVRFGSSLGVSYNFEDHIKGQVLDSYTDLTLQKLAEIVAEKYRISREMADDFAYKSFLKWKAVAPSKILQEELTSISVPFKKTEIIVERDELDTNSEFNNFLSAPTILTDGTVVTALNSAAPADGAAALVLSDEESTRSNNMTPLARVVAYSCVGADPTTGLGAAVAIRRLLDVTGIRVDEVDLFEINETFATQVLATIKELKLEENKVNIGGGALALGHPVAASGARMAVHLVHQLNRGNKKRAIAASSCGAGQGIAVMFESI</sequence>
<dbReference type="InterPro" id="IPR020615">
    <property type="entry name" value="Thiolase_acyl_enz_int_AS"/>
</dbReference>
<reference evidence="7" key="1">
    <citation type="submission" date="2022-03" db="EMBL/GenBank/DDBJ databases">
        <authorList>
            <person name="Lindestad O."/>
        </authorList>
    </citation>
    <scope>NUCLEOTIDE SEQUENCE</scope>
</reference>
<dbReference type="OrthoDB" id="5404651at2759"/>
<dbReference type="CDD" id="cd00751">
    <property type="entry name" value="thiolase"/>
    <property type="match status" value="1"/>
</dbReference>
<dbReference type="GO" id="GO:0005739">
    <property type="term" value="C:mitochondrion"/>
    <property type="evidence" value="ECO:0007669"/>
    <property type="project" value="TreeGrafter"/>
</dbReference>
<dbReference type="Pfam" id="PF02803">
    <property type="entry name" value="Thiolase_C"/>
    <property type="match status" value="1"/>
</dbReference>
<keyword evidence="8" id="KW-1185">Reference proteome</keyword>
<dbReference type="PROSITE" id="PS00737">
    <property type="entry name" value="THIOLASE_2"/>
    <property type="match status" value="1"/>
</dbReference>
<evidence type="ECO:0000259" key="5">
    <source>
        <dbReference type="Pfam" id="PF00108"/>
    </source>
</evidence>
<dbReference type="NCBIfam" id="TIGR01930">
    <property type="entry name" value="AcCoA-C-Actrans"/>
    <property type="match status" value="1"/>
</dbReference>
<evidence type="ECO:0000256" key="3">
    <source>
        <dbReference type="ARBA" id="ARBA00023315"/>
    </source>
</evidence>
<dbReference type="InterPro" id="IPR016039">
    <property type="entry name" value="Thiolase-like"/>
</dbReference>
<dbReference type="GO" id="GO:0006635">
    <property type="term" value="P:fatty acid beta-oxidation"/>
    <property type="evidence" value="ECO:0007669"/>
    <property type="project" value="TreeGrafter"/>
</dbReference>